<evidence type="ECO:0000313" key="1">
    <source>
        <dbReference type="EMBL" id="MPL57471.1"/>
    </source>
</evidence>
<sequence length="219" mass="23644">MWGIFIIVFKPAGKLCHHSFGIRSLVAEDVIPFECFDESFSHAVTLGAASRSKLADDAQRGGKSYCFSCRVAGAVVGESFNWLQCFDIPEPFFNACQHDALRHVSTVPASGGGIGHHFPVASIQGKNNAHPLTVVAGNFKPVRAPTLISLQCGNLARVGFVRSAASKPCQQQVVLPHYPVHTFMVDRSAPTGNQLPIKQSLDTPIAVSLTSAQKFDDQR</sequence>
<organism evidence="1">
    <name type="scientific">bioreactor metagenome</name>
    <dbReference type="NCBI Taxonomy" id="1076179"/>
    <lineage>
        <taxon>unclassified sequences</taxon>
        <taxon>metagenomes</taxon>
        <taxon>ecological metagenomes</taxon>
    </lineage>
</organism>
<proteinExistence type="predicted"/>
<reference evidence="1" key="1">
    <citation type="submission" date="2019-08" db="EMBL/GenBank/DDBJ databases">
        <authorList>
            <person name="Kucharzyk K."/>
            <person name="Murdoch R.W."/>
            <person name="Higgins S."/>
            <person name="Loffler F."/>
        </authorList>
    </citation>
    <scope>NUCLEOTIDE SEQUENCE</scope>
</reference>
<dbReference type="EMBL" id="VSSQ01000004">
    <property type="protein sequence ID" value="MPL57471.1"/>
    <property type="molecule type" value="Genomic_DNA"/>
</dbReference>
<protein>
    <submittedName>
        <fullName evidence="1">Uncharacterized protein</fullName>
    </submittedName>
</protein>
<gene>
    <name evidence="1" type="ORF">SDC9_02976</name>
</gene>
<comment type="caution">
    <text evidence="1">The sequence shown here is derived from an EMBL/GenBank/DDBJ whole genome shotgun (WGS) entry which is preliminary data.</text>
</comment>
<name>A0A644SUW3_9ZZZZ</name>
<accession>A0A644SUW3</accession>
<dbReference type="AlphaFoldDB" id="A0A644SUW3"/>